<proteinExistence type="predicted"/>
<organism evidence="2 3">
    <name type="scientific">Macrostomum lignano</name>
    <dbReference type="NCBI Taxonomy" id="282301"/>
    <lineage>
        <taxon>Eukaryota</taxon>
        <taxon>Metazoa</taxon>
        <taxon>Spiralia</taxon>
        <taxon>Lophotrochozoa</taxon>
        <taxon>Platyhelminthes</taxon>
        <taxon>Rhabditophora</taxon>
        <taxon>Macrostomorpha</taxon>
        <taxon>Macrostomida</taxon>
        <taxon>Macrostomidae</taxon>
        <taxon>Macrostomum</taxon>
    </lineage>
</organism>
<accession>A0A1I8HKA1</accession>
<sequence length="527" mass="59130">RCLRFMNESDVDFSRISDNGFTAYHVLMSAIRFMTDESADSASGSGITEECKSLLALFHKTLFTAEQQRRMLNVTCKLGMAPLSWGVFLGLANYVEYIMTFCVPAPVVNSDAAGLNERVSIDVSEMTGDDSSFFTSPICVLVDMYGQSTLAEIKALGIFRTGFIWKQWAEVLYMRNRFFTALLLSNVIFLTAATVSVVGGGVNDFLKARCSGRDFPFPIGVFIILVYWFFYATFGTAASGYSLWRKEQYRRKVGYPIAPRHAHVDMLFWFLPWMLSIPISTFLLWLYSDTGNSCRLLGDHICSVSGCCILLLLLTSVSLIVAYLRLVPSLTTLMTSMYKSIGTFTVFIMLYLVLTGVFTRVFQVRLFSASSDYVVRNSTSISEENSGPKSVNFFTAFYRTFLVSLNIIDSSMLSPTDDRIDMSITHMIYILFVPVLFLNFAIGILTSVVTHVHEHSPENRYLLILSVAEFSEMILSPTRSAIRKLVGSSGEQLVLRCCRPVSRHSRLLAANNERLSAVLEAKNCQQN</sequence>
<feature type="transmembrane region" description="Helical" evidence="1">
    <location>
        <begin position="336"/>
        <end position="358"/>
    </location>
</feature>
<feature type="transmembrane region" description="Helical" evidence="1">
    <location>
        <begin position="300"/>
        <end position="324"/>
    </location>
</feature>
<feature type="transmembrane region" description="Helical" evidence="1">
    <location>
        <begin position="264"/>
        <end position="288"/>
    </location>
</feature>
<feature type="transmembrane region" description="Helical" evidence="1">
    <location>
        <begin position="428"/>
        <end position="449"/>
    </location>
</feature>
<reference evidence="3" key="1">
    <citation type="submission" date="2016-11" db="UniProtKB">
        <authorList>
            <consortium name="WormBaseParasite"/>
        </authorList>
    </citation>
    <scope>IDENTIFICATION</scope>
</reference>
<dbReference type="AlphaFoldDB" id="A0A1I8HKA1"/>
<evidence type="ECO:0000313" key="3">
    <source>
        <dbReference type="WBParaSite" id="maker-uti_cns_0006741-snap-gene-0.20-mRNA-1"/>
    </source>
</evidence>
<name>A0A1I8HKA1_9PLAT</name>
<evidence type="ECO:0000256" key="1">
    <source>
        <dbReference type="SAM" id="Phobius"/>
    </source>
</evidence>
<feature type="transmembrane region" description="Helical" evidence="1">
    <location>
        <begin position="219"/>
        <end position="244"/>
    </location>
</feature>
<dbReference type="WBParaSite" id="maker-uti_cns_0006741-snap-gene-0.20-mRNA-1">
    <property type="protein sequence ID" value="maker-uti_cns_0006741-snap-gene-0.20-mRNA-1"/>
    <property type="gene ID" value="maker-uti_cns_0006741-snap-gene-0.20"/>
</dbReference>
<evidence type="ECO:0000313" key="2">
    <source>
        <dbReference type="Proteomes" id="UP000095280"/>
    </source>
</evidence>
<keyword evidence="1" id="KW-1133">Transmembrane helix</keyword>
<keyword evidence="2" id="KW-1185">Reference proteome</keyword>
<dbReference type="Proteomes" id="UP000095280">
    <property type="component" value="Unplaced"/>
</dbReference>
<keyword evidence="1" id="KW-0472">Membrane</keyword>
<protein>
    <submittedName>
        <fullName evidence="3">Ion_trans domain-containing protein</fullName>
    </submittedName>
</protein>
<feature type="transmembrane region" description="Helical" evidence="1">
    <location>
        <begin position="178"/>
        <end position="199"/>
    </location>
</feature>
<keyword evidence="1" id="KW-0812">Transmembrane</keyword>